<proteinExistence type="predicted"/>
<evidence type="ECO:0000313" key="2">
    <source>
        <dbReference type="Proteomes" id="UP000605676"/>
    </source>
</evidence>
<gene>
    <name evidence="1" type="ORF">JIV24_09475</name>
</gene>
<accession>A0ABS1HIR3</accession>
<evidence type="ECO:0000313" key="1">
    <source>
        <dbReference type="EMBL" id="MBK3517563.1"/>
    </source>
</evidence>
<comment type="caution">
    <text evidence="1">The sequence shown here is derived from an EMBL/GenBank/DDBJ whole genome shotgun (WGS) entry which is preliminary data.</text>
</comment>
<keyword evidence="2" id="KW-1185">Reference proteome</keyword>
<dbReference type="RefSeq" id="WP_200464792.1">
    <property type="nucleotide sequence ID" value="NZ_JAENRR010000018.1"/>
</dbReference>
<name>A0ABS1HIR3_9BACT</name>
<evidence type="ECO:0008006" key="3">
    <source>
        <dbReference type="Google" id="ProtNLM"/>
    </source>
</evidence>
<sequence length="128" mass="14547">MGNEQVLTTEELHFLGIKVVYKDMVDKGYKVLNVRKESDVNPQILATKDDKRYFVVVRTEAYPDMGLLLPHIAAEVMKHGNKHKAICYFASVGIANANGETKEEMAKPVKDGEYYINYKGLELFPTYT</sequence>
<dbReference type="EMBL" id="JAENRR010000018">
    <property type="protein sequence ID" value="MBK3517563.1"/>
    <property type="molecule type" value="Genomic_DNA"/>
</dbReference>
<organism evidence="1 2">
    <name type="scientific">Carboxylicivirga marina</name>
    <dbReference type="NCBI Taxonomy" id="2800988"/>
    <lineage>
        <taxon>Bacteria</taxon>
        <taxon>Pseudomonadati</taxon>
        <taxon>Bacteroidota</taxon>
        <taxon>Bacteroidia</taxon>
        <taxon>Marinilabiliales</taxon>
        <taxon>Marinilabiliaceae</taxon>
        <taxon>Carboxylicivirga</taxon>
    </lineage>
</organism>
<protein>
    <recommendedName>
        <fullName evidence="3">Na(+)-translocating NADH-quinone reductase subunit F</fullName>
    </recommendedName>
</protein>
<dbReference type="Proteomes" id="UP000605676">
    <property type="component" value="Unassembled WGS sequence"/>
</dbReference>
<reference evidence="1 2" key="1">
    <citation type="submission" date="2021-01" db="EMBL/GenBank/DDBJ databases">
        <title>Carboxyliciviraga sp.nov., isolated from coastal sediments.</title>
        <authorList>
            <person name="Lu D."/>
            <person name="Zhang T."/>
        </authorList>
    </citation>
    <scope>NUCLEOTIDE SEQUENCE [LARGE SCALE GENOMIC DNA]</scope>
    <source>
        <strain evidence="1 2">N1Y132</strain>
    </source>
</reference>